<dbReference type="Gene3D" id="3.30.465.10">
    <property type="match status" value="2"/>
</dbReference>
<dbReference type="Pfam" id="PF08031">
    <property type="entry name" value="BBE"/>
    <property type="match status" value="1"/>
</dbReference>
<dbReference type="EMBL" id="CP063410">
    <property type="protein sequence ID" value="QSZ36175.1"/>
    <property type="molecule type" value="Genomic_DNA"/>
</dbReference>
<evidence type="ECO:0000313" key="6">
    <source>
        <dbReference type="Proteomes" id="UP000672032"/>
    </source>
</evidence>
<keyword evidence="2" id="KW-0560">Oxidoreductase</keyword>
<dbReference type="PROSITE" id="PS51257">
    <property type="entry name" value="PROKAR_LIPOPROTEIN"/>
    <property type="match status" value="1"/>
</dbReference>
<feature type="signal peptide" evidence="3">
    <location>
        <begin position="1"/>
        <end position="21"/>
    </location>
</feature>
<keyword evidence="6" id="KW-1185">Reference proteome</keyword>
<evidence type="ECO:0000259" key="4">
    <source>
        <dbReference type="PROSITE" id="PS51387"/>
    </source>
</evidence>
<name>A0A8A3PMJ9_9HELO</name>
<proteinExistence type="inferred from homology"/>
<evidence type="ECO:0000256" key="1">
    <source>
        <dbReference type="ARBA" id="ARBA00005466"/>
    </source>
</evidence>
<dbReference type="Proteomes" id="UP000672032">
    <property type="component" value="Chromosome 6"/>
</dbReference>
<dbReference type="AlphaFoldDB" id="A0A8A3PMJ9"/>
<dbReference type="InterPro" id="IPR050432">
    <property type="entry name" value="FAD-linked_Oxidoreductases_BP"/>
</dbReference>
<dbReference type="InterPro" id="IPR006094">
    <property type="entry name" value="Oxid_FAD_bind_N"/>
</dbReference>
<feature type="chain" id="PRO_5032748459" description="FAD-binding PCMH-type domain-containing protein" evidence="3">
    <location>
        <begin position="22"/>
        <end position="588"/>
    </location>
</feature>
<dbReference type="GO" id="GO:0016491">
    <property type="term" value="F:oxidoreductase activity"/>
    <property type="evidence" value="ECO:0007669"/>
    <property type="project" value="UniProtKB-KW"/>
</dbReference>
<protein>
    <recommendedName>
        <fullName evidence="4">FAD-binding PCMH-type domain-containing protein</fullName>
    </recommendedName>
</protein>
<comment type="similarity">
    <text evidence="1">Belongs to the oxygen-dependent FAD-linked oxidoreductase family.</text>
</comment>
<evidence type="ECO:0000256" key="2">
    <source>
        <dbReference type="ARBA" id="ARBA00023002"/>
    </source>
</evidence>
<dbReference type="InterPro" id="IPR036318">
    <property type="entry name" value="FAD-bd_PCMH-like_sf"/>
</dbReference>
<evidence type="ECO:0000313" key="5">
    <source>
        <dbReference type="EMBL" id="QSZ36175.1"/>
    </source>
</evidence>
<dbReference type="PANTHER" id="PTHR13878">
    <property type="entry name" value="GULONOLACTONE OXIDASE"/>
    <property type="match status" value="1"/>
</dbReference>
<dbReference type="GO" id="GO:0071949">
    <property type="term" value="F:FAD binding"/>
    <property type="evidence" value="ECO:0007669"/>
    <property type="project" value="InterPro"/>
</dbReference>
<dbReference type="InterPro" id="IPR012951">
    <property type="entry name" value="BBE"/>
</dbReference>
<dbReference type="PROSITE" id="PS51387">
    <property type="entry name" value="FAD_PCMH"/>
    <property type="match status" value="1"/>
</dbReference>
<dbReference type="PANTHER" id="PTHR13878:SF91">
    <property type="entry name" value="FAD BINDING DOMAIN PROTEIN (AFU_ORTHOLOGUE AFUA_6G12070)-RELATED"/>
    <property type="match status" value="1"/>
</dbReference>
<dbReference type="Pfam" id="PF01565">
    <property type="entry name" value="FAD_binding_4"/>
    <property type="match status" value="1"/>
</dbReference>
<feature type="domain" description="FAD-binding PCMH-type" evidence="4">
    <location>
        <begin position="118"/>
        <end position="296"/>
    </location>
</feature>
<sequence length="588" mass="63326">MQSQKISLFVLSFFCIASAGAVSTSSCRALPGDHSWPSATEWNSLNHTVDGRLIATVPIGSPCHDPHYNPTECAYVKANLDNPSLHYNTSSSVLTPYFAILGNQSCNPYSPQSSPCFMGNYVSYAVNVSKSEDVIAAIKFAKTHNIRFVIRNTGHDYLGKSTGAGALAVWTHHLKNISFSHWSSDHYTGKAMTIGAGVQVFEALEATHAEGLVTVGGACPSVGLAGGYTQGGGHSPISSNFGMAADQTLSWEVVTASGEVVTASRTENTDLYWALSGGGGGTYGVVLSLTVRAYPGAIFSGASLVFSRSGGNTNNETFWAGVEAFHSHLPAIVDAGVWVLYMLSSTAFRIKTLSAYNKTQDDVQALLGDFTSTLTTLGIKYEVAYTEHPSYIDHYDRYFGPLPYGLDNEANGAGTIYTAGSRLIPRSVIRENNKAYVAVLRNITDSGLPYTGLALNVSSPHITSTADNALLPAWRDTLLVAFMTTKWNYTASLSDMVADQLQIVNDILPQFEALTPGGAAYMNEDTFRQTNWQHTFFGKKYSKLLGIKNKWDPDHLFYATTAVGSEAWSVAENGRMCRTGNTTSVPVV</sequence>
<dbReference type="SUPFAM" id="SSF56176">
    <property type="entry name" value="FAD-binding/transporter-associated domain-like"/>
    <property type="match status" value="1"/>
</dbReference>
<dbReference type="InterPro" id="IPR016166">
    <property type="entry name" value="FAD-bd_PCMH"/>
</dbReference>
<dbReference type="OrthoDB" id="9983560at2759"/>
<evidence type="ECO:0000256" key="3">
    <source>
        <dbReference type="SAM" id="SignalP"/>
    </source>
</evidence>
<accession>A0A8A3PMJ9</accession>
<organism evidence="5 6">
    <name type="scientific">Monilinia vaccinii-corymbosi</name>
    <dbReference type="NCBI Taxonomy" id="61207"/>
    <lineage>
        <taxon>Eukaryota</taxon>
        <taxon>Fungi</taxon>
        <taxon>Dikarya</taxon>
        <taxon>Ascomycota</taxon>
        <taxon>Pezizomycotina</taxon>
        <taxon>Leotiomycetes</taxon>
        <taxon>Helotiales</taxon>
        <taxon>Sclerotiniaceae</taxon>
        <taxon>Monilinia</taxon>
    </lineage>
</organism>
<gene>
    <name evidence="5" type="ORF">DSL72_007300</name>
</gene>
<dbReference type="InterPro" id="IPR016169">
    <property type="entry name" value="FAD-bd_PCMH_sub2"/>
</dbReference>
<reference evidence="5" key="1">
    <citation type="submission" date="2020-10" db="EMBL/GenBank/DDBJ databases">
        <title>Genome Sequence of Monilinia vaccinii-corymbosi Sheds Light on Mummy Berry Disease Infection of Blueberry and Mating Type.</title>
        <authorList>
            <person name="Yow A.G."/>
            <person name="Zhang Y."/>
            <person name="Bansal K."/>
            <person name="Eacker S.M."/>
            <person name="Sullivan S."/>
            <person name="Liachko I."/>
            <person name="Cubeta M.A."/>
            <person name="Rollins J.A."/>
            <person name="Ashrafi H."/>
        </authorList>
    </citation>
    <scope>NUCLEOTIDE SEQUENCE</scope>
    <source>
        <strain evidence="5">RL-1</strain>
    </source>
</reference>
<keyword evidence="3" id="KW-0732">Signal</keyword>